<evidence type="ECO:0000313" key="6">
    <source>
        <dbReference type="Proteomes" id="UP000031104"/>
    </source>
</evidence>
<dbReference type="InterPro" id="IPR050708">
    <property type="entry name" value="T6SS_VgrG/RHS"/>
</dbReference>
<protein>
    <recommendedName>
        <fullName evidence="4">Teneurin-like YD-shell domain-containing protein</fullName>
    </recommendedName>
</protein>
<evidence type="ECO:0000256" key="2">
    <source>
        <dbReference type="SAM" id="MobiDB-lite"/>
    </source>
</evidence>
<dbReference type="AlphaFoldDB" id="A0A0A8E3B2"/>
<evidence type="ECO:0000256" key="3">
    <source>
        <dbReference type="SAM" id="SignalP"/>
    </source>
</evidence>
<reference evidence="5 6" key="1">
    <citation type="submission" date="2014-12" db="EMBL/GenBank/DDBJ databases">
        <title>Complete genome sequence of Francisella guanzhouensis strain 08HL01032 isolated from air-conditioning system in China.</title>
        <authorList>
            <person name="Svensson D."/>
            <person name="Ohrman C."/>
            <person name="Backman S."/>
            <person name="Karlsson E."/>
            <person name="Nilsson E."/>
            <person name="Bystrom M."/>
            <person name="Larkeryd A."/>
            <person name="Stenberg P."/>
            <person name="Scholtz H.C."/>
            <person name="Forsman M."/>
            <person name="Sjodin A."/>
        </authorList>
    </citation>
    <scope>NUCLEOTIDE SEQUENCE [LARGE SCALE GENOMIC DNA]</scope>
    <source>
        <strain evidence="5 6">08HL01032</strain>
    </source>
</reference>
<dbReference type="STRING" id="594679.SD28_01905"/>
<gene>
    <name evidence="5" type="ORF">SD28_01905</name>
</gene>
<proteinExistence type="predicted"/>
<feature type="signal peptide" evidence="3">
    <location>
        <begin position="1"/>
        <end position="22"/>
    </location>
</feature>
<dbReference type="PANTHER" id="PTHR32305">
    <property type="match status" value="1"/>
</dbReference>
<dbReference type="PANTHER" id="PTHR32305:SF15">
    <property type="entry name" value="PROTEIN RHSA-RELATED"/>
    <property type="match status" value="1"/>
</dbReference>
<keyword evidence="1" id="KW-0677">Repeat</keyword>
<dbReference type="Proteomes" id="UP000031104">
    <property type="component" value="Chromosome"/>
</dbReference>
<feature type="chain" id="PRO_5002050131" description="Teneurin-like YD-shell domain-containing protein" evidence="3">
    <location>
        <begin position="23"/>
        <end position="774"/>
    </location>
</feature>
<evidence type="ECO:0000313" key="5">
    <source>
        <dbReference type="EMBL" id="AJC48493.1"/>
    </source>
</evidence>
<dbReference type="RefSeq" id="WP_039123463.1">
    <property type="nucleotide sequence ID" value="NZ_CP010427.1"/>
</dbReference>
<accession>A0A0A8E3B2</accession>
<evidence type="ECO:0000259" key="4">
    <source>
        <dbReference type="Pfam" id="PF25023"/>
    </source>
</evidence>
<evidence type="ECO:0000256" key="1">
    <source>
        <dbReference type="ARBA" id="ARBA00022737"/>
    </source>
</evidence>
<feature type="region of interest" description="Disordered" evidence="2">
    <location>
        <begin position="700"/>
        <end position="733"/>
    </location>
</feature>
<feature type="domain" description="Teneurin-like YD-shell" evidence="4">
    <location>
        <begin position="337"/>
        <end position="583"/>
    </location>
</feature>
<keyword evidence="6" id="KW-1185">Reference proteome</keyword>
<dbReference type="Pfam" id="PF25023">
    <property type="entry name" value="TEN_YD-shell"/>
    <property type="match status" value="1"/>
</dbReference>
<dbReference type="KEGG" id="fgu:SD28_01905"/>
<dbReference type="InterPro" id="IPR056823">
    <property type="entry name" value="TEN-like_YD-shell"/>
</dbReference>
<feature type="compositionally biased region" description="Basic and acidic residues" evidence="2">
    <location>
        <begin position="700"/>
        <end position="723"/>
    </location>
</feature>
<dbReference type="InterPro" id="IPR022385">
    <property type="entry name" value="Rhs_assc_core"/>
</dbReference>
<dbReference type="HOGENOM" id="CLU_359331_0_0_6"/>
<name>A0A0A8E3B2_9GAMM</name>
<dbReference type="OrthoDB" id="5620365at2"/>
<sequence>MRFMTKLFLTTLGLFEALNSFASYTWTAQYTGSNGNVVKKVTSPNATTTYSYRQGFGEPILLNKTRQSISNTGFYDNEGRLLSLSQAGESRNYNYTEYAHLSWLISQSDPELGTTNYSYYSNGQRKTEQIVGSTSTTFRYDANGNTTQVDYTSANGIPASPTITYEYDANNNVISKSLGGDNQINNTYDALNHLLKSSLKYSYPDGTTQKDISYKYDGYGHIGYIIYPDRLIINYNINGFGRSKSITSSLDSIITDITYNSANNITSYAGANFSLSIAYDNMNRVTDIKTTSIKSSYTYDGENNVISIIDGLSSSNNESFSYDNNNRLVQASGPWGQASYSYDNLNNITSLITTNDGAHSYVYDGKNLLNFVTSNKSGVQNLDYDTNGNVIKKGQDTYVYDAANHLISFKNKDHKIDFVYDPNGHVISTTEDGKKPVITYYDESGKLLYKLDPNKATEQVTDYIYLNGKLAVEARHDNGDLKNVSYHYITTNPLGSPVASTLNGVTEWRQVYRPYGLEKSQITQDDDHIGFTGKETVKNMNLVNMNARYYAPDFGRFMAYDPAEPTVGDLFSFNRYAYANNNPLLYTDPTGLFSFSDFLNGANNFASGIINGMSAGFVNTEHTQGFAHDAGWAFGTALGLTYGATELRAARYAASKAGGLLESSTTTAMKERNLAGQADVAKAVKGIEYDSKGKVISREPKSLRDKLTMEEAKTEKYSSDETPKGGLNDPKYKGMYKRRYSRNFSNGTRTDIHYVEDPINGGRYDFKFKNHAED</sequence>
<dbReference type="EMBL" id="CP010427">
    <property type="protein sequence ID" value="AJC48493.1"/>
    <property type="molecule type" value="Genomic_DNA"/>
</dbReference>
<dbReference type="NCBIfam" id="TIGR03696">
    <property type="entry name" value="Rhs_assc_core"/>
    <property type="match status" value="1"/>
</dbReference>
<organism evidence="5 6">
    <name type="scientific">Allofrancisella guangzhouensis</name>
    <dbReference type="NCBI Taxonomy" id="594679"/>
    <lineage>
        <taxon>Bacteria</taxon>
        <taxon>Pseudomonadati</taxon>
        <taxon>Pseudomonadota</taxon>
        <taxon>Gammaproteobacteria</taxon>
        <taxon>Thiotrichales</taxon>
        <taxon>Francisellaceae</taxon>
        <taxon>Allofrancisella</taxon>
    </lineage>
</organism>
<dbReference type="Gene3D" id="2.180.10.10">
    <property type="entry name" value="RHS repeat-associated core"/>
    <property type="match status" value="1"/>
</dbReference>
<keyword evidence="3" id="KW-0732">Signal</keyword>